<evidence type="ECO:0000313" key="18">
    <source>
        <dbReference type="EMBL" id="VUZ45104.1"/>
    </source>
</evidence>
<keyword evidence="9 15" id="KW-1133">Transmembrane helix</keyword>
<evidence type="ECO:0000256" key="16">
    <source>
        <dbReference type="SAM" id="SignalP"/>
    </source>
</evidence>
<comment type="caution">
    <text evidence="13">Lacks conserved residue(s) required for the propagation of feature annotation.</text>
</comment>
<reference evidence="18 19" key="1">
    <citation type="submission" date="2019-07" db="EMBL/GenBank/DDBJ databases">
        <authorList>
            <person name="Jastrzebski P J."/>
            <person name="Paukszto L."/>
            <person name="Jastrzebski P J."/>
        </authorList>
    </citation>
    <scope>NUCLEOTIDE SEQUENCE [LARGE SCALE GENOMIC DNA]</scope>
    <source>
        <strain evidence="18 19">WMS-il1</strain>
    </source>
</reference>
<evidence type="ECO:0000256" key="4">
    <source>
        <dbReference type="ARBA" id="ARBA00022692"/>
    </source>
</evidence>
<dbReference type="InterPro" id="IPR018097">
    <property type="entry name" value="EGF_Ca-bd_CS"/>
</dbReference>
<dbReference type="PANTHER" id="PTHR24049">
    <property type="entry name" value="CRUMBS FAMILY MEMBER"/>
    <property type="match status" value="1"/>
</dbReference>
<dbReference type="PROSITE" id="PS01187">
    <property type="entry name" value="EGF_CA"/>
    <property type="match status" value="1"/>
</dbReference>
<feature type="domain" description="EGF-like" evidence="17">
    <location>
        <begin position="310"/>
        <end position="352"/>
    </location>
</feature>
<dbReference type="GO" id="GO:0030154">
    <property type="term" value="P:cell differentiation"/>
    <property type="evidence" value="ECO:0007669"/>
    <property type="project" value="UniProtKB-KW"/>
</dbReference>
<dbReference type="SUPFAM" id="SSF57184">
    <property type="entry name" value="Growth factor receptor domain"/>
    <property type="match status" value="1"/>
</dbReference>
<dbReference type="Pfam" id="PF00008">
    <property type="entry name" value="EGF"/>
    <property type="match status" value="2"/>
</dbReference>
<feature type="disulfide bond" evidence="13">
    <location>
        <begin position="425"/>
        <end position="434"/>
    </location>
</feature>
<feature type="disulfide bond" evidence="13">
    <location>
        <begin position="381"/>
        <end position="390"/>
    </location>
</feature>
<dbReference type="SMART" id="SM00181">
    <property type="entry name" value="EGF"/>
    <property type="match status" value="7"/>
</dbReference>
<dbReference type="InterPro" id="IPR011651">
    <property type="entry name" value="Notch_ligand_N"/>
</dbReference>
<dbReference type="InterPro" id="IPR000152">
    <property type="entry name" value="EGF-type_Asp/Asn_hydroxyl_site"/>
</dbReference>
<evidence type="ECO:0000256" key="3">
    <source>
        <dbReference type="ARBA" id="ARBA00022536"/>
    </source>
</evidence>
<organism evidence="18 19">
    <name type="scientific">Hymenolepis diminuta</name>
    <name type="common">Rat tapeworm</name>
    <dbReference type="NCBI Taxonomy" id="6216"/>
    <lineage>
        <taxon>Eukaryota</taxon>
        <taxon>Metazoa</taxon>
        <taxon>Spiralia</taxon>
        <taxon>Lophotrochozoa</taxon>
        <taxon>Platyhelminthes</taxon>
        <taxon>Cestoda</taxon>
        <taxon>Eucestoda</taxon>
        <taxon>Cyclophyllidea</taxon>
        <taxon>Hymenolepididae</taxon>
        <taxon>Hymenolepis</taxon>
    </lineage>
</organism>
<feature type="domain" description="EGF-like" evidence="17">
    <location>
        <begin position="354"/>
        <end position="391"/>
    </location>
</feature>
<dbReference type="SMART" id="SM00179">
    <property type="entry name" value="EGF_CA"/>
    <property type="match status" value="4"/>
</dbReference>
<evidence type="ECO:0000256" key="1">
    <source>
        <dbReference type="ARBA" id="ARBA00004479"/>
    </source>
</evidence>
<dbReference type="SUPFAM" id="SSF57196">
    <property type="entry name" value="EGF/Laminin"/>
    <property type="match status" value="2"/>
</dbReference>
<dbReference type="Gene3D" id="2.10.25.10">
    <property type="entry name" value="Laminin"/>
    <property type="match status" value="6"/>
</dbReference>
<dbReference type="Pfam" id="PF21700">
    <property type="entry name" value="EGF_DL_JAG"/>
    <property type="match status" value="1"/>
</dbReference>
<dbReference type="PROSITE" id="PS00022">
    <property type="entry name" value="EGF_1"/>
    <property type="match status" value="5"/>
</dbReference>
<gene>
    <name evidence="18" type="ORF">WMSIL1_LOCUS5099</name>
</gene>
<feature type="disulfide bond" evidence="13">
    <location>
        <begin position="463"/>
        <end position="472"/>
    </location>
</feature>
<feature type="chain" id="PRO_5021725474" description="EGF-like domain-containing protein" evidence="16">
    <location>
        <begin position="27"/>
        <end position="801"/>
    </location>
</feature>
<comment type="subcellular location">
    <subcellularLocation>
        <location evidence="1">Membrane</location>
        <topology evidence="1">Single-pass type I membrane protein</topology>
    </subcellularLocation>
</comment>
<keyword evidence="10 15" id="KW-0472">Membrane</keyword>
<feature type="transmembrane region" description="Helical" evidence="15">
    <location>
        <begin position="545"/>
        <end position="576"/>
    </location>
</feature>
<evidence type="ECO:0000256" key="5">
    <source>
        <dbReference type="ARBA" id="ARBA00022729"/>
    </source>
</evidence>
<feature type="signal peptide" evidence="16">
    <location>
        <begin position="1"/>
        <end position="26"/>
    </location>
</feature>
<dbReference type="InterPro" id="IPR001881">
    <property type="entry name" value="EGF-like_Ca-bd_dom"/>
</dbReference>
<keyword evidence="19" id="KW-1185">Reference proteome</keyword>
<dbReference type="PROSITE" id="PS00010">
    <property type="entry name" value="ASX_HYDROXYL"/>
    <property type="match status" value="1"/>
</dbReference>
<evidence type="ECO:0000256" key="8">
    <source>
        <dbReference type="ARBA" id="ARBA00022843"/>
    </source>
</evidence>
<evidence type="ECO:0000256" key="7">
    <source>
        <dbReference type="ARBA" id="ARBA00022782"/>
    </source>
</evidence>
<keyword evidence="11 13" id="KW-1015">Disulfide bond</keyword>
<dbReference type="SMART" id="SM00051">
    <property type="entry name" value="DSL"/>
    <property type="match status" value="1"/>
</dbReference>
<dbReference type="FunFam" id="2.10.25.10:FF:000472">
    <property type="entry name" value="Uncharacterized protein, isoform A"/>
    <property type="match status" value="1"/>
</dbReference>
<dbReference type="Proteomes" id="UP000321570">
    <property type="component" value="Unassembled WGS sequence"/>
</dbReference>
<feature type="domain" description="EGF-like" evidence="17">
    <location>
        <begin position="393"/>
        <end position="435"/>
    </location>
</feature>
<dbReference type="InterPro" id="IPR001774">
    <property type="entry name" value="DSL"/>
</dbReference>
<dbReference type="AlphaFoldDB" id="A0A564YEZ1"/>
<dbReference type="InterPro" id="IPR000742">
    <property type="entry name" value="EGF"/>
</dbReference>
<keyword evidence="6" id="KW-0677">Repeat</keyword>
<feature type="disulfide bond" evidence="13">
    <location>
        <begin position="342"/>
        <end position="351"/>
    </location>
</feature>
<name>A0A564YEZ1_HYMDI</name>
<keyword evidence="12" id="KW-0325">Glycoprotein</keyword>
<keyword evidence="2" id="KW-0217">Developmental protein</keyword>
<evidence type="ECO:0000256" key="2">
    <source>
        <dbReference type="ARBA" id="ARBA00022473"/>
    </source>
</evidence>
<dbReference type="GO" id="GO:0045197">
    <property type="term" value="P:establishment or maintenance of epithelial cell apical/basal polarity"/>
    <property type="evidence" value="ECO:0007669"/>
    <property type="project" value="TreeGrafter"/>
</dbReference>
<dbReference type="GO" id="GO:0032991">
    <property type="term" value="C:protein-containing complex"/>
    <property type="evidence" value="ECO:0007669"/>
    <property type="project" value="TreeGrafter"/>
</dbReference>
<proteinExistence type="predicted"/>
<evidence type="ECO:0000256" key="10">
    <source>
        <dbReference type="ARBA" id="ARBA00023136"/>
    </source>
</evidence>
<keyword evidence="7" id="KW-0221">Differentiation</keyword>
<dbReference type="PANTHER" id="PTHR24049:SF22">
    <property type="entry name" value="DROSOPHILA CRUMBS HOMOLOG"/>
    <property type="match status" value="1"/>
</dbReference>
<dbReference type="InterPro" id="IPR009030">
    <property type="entry name" value="Growth_fac_rcpt_cys_sf"/>
</dbReference>
<dbReference type="PROSITE" id="PS50026">
    <property type="entry name" value="EGF_3"/>
    <property type="match status" value="5"/>
</dbReference>
<keyword evidence="3 13" id="KW-0245">EGF-like domain</keyword>
<evidence type="ECO:0000256" key="9">
    <source>
        <dbReference type="ARBA" id="ARBA00022989"/>
    </source>
</evidence>
<protein>
    <recommendedName>
        <fullName evidence="17">EGF-like domain-containing protein</fullName>
    </recommendedName>
</protein>
<evidence type="ECO:0000259" key="17">
    <source>
        <dbReference type="PROSITE" id="PS50026"/>
    </source>
</evidence>
<dbReference type="Pfam" id="PF07657">
    <property type="entry name" value="MNNL"/>
    <property type="match status" value="1"/>
</dbReference>
<keyword evidence="4 15" id="KW-0812">Transmembrane</keyword>
<dbReference type="GO" id="GO:0007219">
    <property type="term" value="P:Notch signaling pathway"/>
    <property type="evidence" value="ECO:0007669"/>
    <property type="project" value="InterPro"/>
</dbReference>
<dbReference type="InterPro" id="IPR051022">
    <property type="entry name" value="Notch_Cell-Fate_Det"/>
</dbReference>
<evidence type="ECO:0000313" key="19">
    <source>
        <dbReference type="Proteomes" id="UP000321570"/>
    </source>
</evidence>
<evidence type="ECO:0000256" key="15">
    <source>
        <dbReference type="SAM" id="Phobius"/>
    </source>
</evidence>
<feature type="domain" description="EGF-like" evidence="17">
    <location>
        <begin position="238"/>
        <end position="269"/>
    </location>
</feature>
<feature type="disulfide bond" evidence="13">
    <location>
        <begin position="259"/>
        <end position="268"/>
    </location>
</feature>
<evidence type="ECO:0000256" key="11">
    <source>
        <dbReference type="ARBA" id="ARBA00023157"/>
    </source>
</evidence>
<dbReference type="CDD" id="cd00054">
    <property type="entry name" value="EGF_CA"/>
    <property type="match status" value="3"/>
</dbReference>
<feature type="domain" description="EGF-like" evidence="17">
    <location>
        <begin position="437"/>
        <end position="473"/>
    </location>
</feature>
<dbReference type="GO" id="GO:0005509">
    <property type="term" value="F:calcium ion binding"/>
    <property type="evidence" value="ECO:0007669"/>
    <property type="project" value="InterPro"/>
</dbReference>
<evidence type="ECO:0000256" key="12">
    <source>
        <dbReference type="ARBA" id="ARBA00023180"/>
    </source>
</evidence>
<evidence type="ECO:0000256" key="13">
    <source>
        <dbReference type="PROSITE-ProRule" id="PRU00076"/>
    </source>
</evidence>
<evidence type="ECO:0000256" key="14">
    <source>
        <dbReference type="SAM" id="MobiDB-lite"/>
    </source>
</evidence>
<evidence type="ECO:0000256" key="6">
    <source>
        <dbReference type="ARBA" id="ARBA00022737"/>
    </source>
</evidence>
<dbReference type="PROSITE" id="PS01186">
    <property type="entry name" value="EGF_2"/>
    <property type="match status" value="5"/>
</dbReference>
<dbReference type="GO" id="GO:0005886">
    <property type="term" value="C:plasma membrane"/>
    <property type="evidence" value="ECO:0007669"/>
    <property type="project" value="TreeGrafter"/>
</dbReference>
<dbReference type="GO" id="GO:0007157">
    <property type="term" value="P:heterophilic cell-cell adhesion via plasma membrane cell adhesion molecules"/>
    <property type="evidence" value="ECO:0007669"/>
    <property type="project" value="TreeGrafter"/>
</dbReference>
<keyword evidence="8" id="KW-0832">Ubl conjugation</keyword>
<keyword evidence="5 16" id="KW-0732">Signal</keyword>
<sequence length="801" mass="88855">MAFNTQFTVPFFLFLLLSSFLSQVSAGGIFEMRVEKFQLDENFPASKCCPQNDVGNPENVDRSFTACLAKCQFLIRVCLDKYEPIWNAENQPECILGKKTVQLPLTQLKKPLVNITFRVPALWMENFSLILDVMHAAEDEHVLIFRLPSSEVNFTSEHSWKVKSFGSRADPNYGKSHSDLAPTHRGIGLSVLTTFNFKCAPGYFGPLCDTTCDPKGDQGECENEVPQCPEGYEGEHCDMPICSSGCQNGDCVEPDTCKCHQGWTGEDCSECKVYPGCKHGKCAPDPKTNKTLPFTCACEEGWGGMLCDIDLQFCQNNKDVCKNNGKCENVRSANGQPYRCVCPPGFRGDHCEMMQFDCVVHGCKNGGQCTQHMDGQSRCICPKGFYGNLCEFNQTICSENPCQAPNSVCHPLSRPKNGRQFHCSCPPGYTGDNCEINIDDCASKPCQNGAFCEDLISSYRCICPVGFFGIWCENRIVECPPGLCPRGSSCYQAKDGSYKCSSTFTSAAQKQIDLTSSENLSSLTSAQPLTSDKGNIVMVHLQPSFLGLTIGIPVAIALSGVVLAVAVCLLMAACLWRREKRQTQKRSPSSQNFPPKLEEDLNSYASETSTIWSAYEPLNPMNSKDCTPSKYSNYPKYKGMNAKLKSMEQPSVYHQQRYCEVPTSRAFSTQMTSNQIYEAPGRYDESNGPALPPRPSKYGPIVGYQPTFLRPFLYPFTQQTNFPVASTSDMANSSRRKDTIIYAILRPGDLSQSVYPTLPLKRRSSVSENRCKELPQLTTTEAKHKRSITMSRSGASSSRRI</sequence>
<accession>A0A564YEZ1</accession>
<dbReference type="EMBL" id="CABIJS010000155">
    <property type="protein sequence ID" value="VUZ45104.1"/>
    <property type="molecule type" value="Genomic_DNA"/>
</dbReference>
<feature type="region of interest" description="Disordered" evidence="14">
    <location>
        <begin position="781"/>
        <end position="801"/>
    </location>
</feature>
<feature type="compositionally biased region" description="Polar residues" evidence="14">
    <location>
        <begin position="788"/>
        <end position="801"/>
    </location>
</feature>